<protein>
    <recommendedName>
        <fullName evidence="5">choloylglycine hydrolase</fullName>
        <ecNumber evidence="5">3.5.1.24</ecNumber>
    </recommendedName>
    <alternativeName>
        <fullName evidence="6">Bile salt hydrolase</fullName>
    </alternativeName>
    <alternativeName>
        <fullName evidence="7">Choloylglycine hydrolase</fullName>
    </alternativeName>
</protein>
<dbReference type="PANTHER" id="PTHR35527:SF2">
    <property type="entry name" value="HYDROLASE"/>
    <property type="match status" value="1"/>
</dbReference>
<dbReference type="STRING" id="1299998.AUL39_03890"/>
<dbReference type="Pfam" id="PF02275">
    <property type="entry name" value="CBAH"/>
    <property type="match status" value="1"/>
</dbReference>
<name>A0A100YXG3_TRASO</name>
<evidence type="ECO:0000313" key="12">
    <source>
        <dbReference type="Proteomes" id="UP000054078"/>
    </source>
</evidence>
<dbReference type="SUPFAM" id="SSF56235">
    <property type="entry name" value="N-terminal nucleophile aminohydrolases (Ntn hydrolases)"/>
    <property type="match status" value="1"/>
</dbReference>
<dbReference type="InterPro" id="IPR052193">
    <property type="entry name" value="Peptidase_C59"/>
</dbReference>
<evidence type="ECO:0000256" key="5">
    <source>
        <dbReference type="ARBA" id="ARBA00044769"/>
    </source>
</evidence>
<dbReference type="NCBIfam" id="NF038245">
    <property type="entry name" value="bile_salt_hydro"/>
    <property type="match status" value="1"/>
</dbReference>
<evidence type="ECO:0000256" key="7">
    <source>
        <dbReference type="ARBA" id="ARBA00044806"/>
    </source>
</evidence>
<evidence type="ECO:0000256" key="9">
    <source>
        <dbReference type="ARBA" id="ARBA00048897"/>
    </source>
</evidence>
<evidence type="ECO:0000256" key="6">
    <source>
        <dbReference type="ARBA" id="ARBA00044804"/>
    </source>
</evidence>
<evidence type="ECO:0000256" key="8">
    <source>
        <dbReference type="ARBA" id="ARBA00047285"/>
    </source>
</evidence>
<dbReference type="Gene3D" id="3.60.60.10">
    <property type="entry name" value="Penicillin V Acylase, Chain A"/>
    <property type="match status" value="1"/>
</dbReference>
<evidence type="ECO:0000256" key="2">
    <source>
        <dbReference type="ARBA" id="ARBA00006625"/>
    </source>
</evidence>
<comment type="catalytic activity">
    <reaction evidence="8">
        <text>cholate + taurine = taurocholate + H2O</text>
        <dbReference type="Rhea" id="RHEA:47108"/>
        <dbReference type="ChEBI" id="CHEBI:15377"/>
        <dbReference type="ChEBI" id="CHEBI:29747"/>
        <dbReference type="ChEBI" id="CHEBI:36257"/>
        <dbReference type="ChEBI" id="CHEBI:507393"/>
    </reaction>
    <physiologicalReaction direction="right-to-left" evidence="8">
        <dbReference type="Rhea" id="RHEA:47110"/>
    </physiologicalReaction>
</comment>
<organism evidence="11 12">
    <name type="scientific">Tractidigestivibacter scatoligenes</name>
    <name type="common">Olsenella scatoligenes</name>
    <dbReference type="NCBI Taxonomy" id="1299998"/>
    <lineage>
        <taxon>Bacteria</taxon>
        <taxon>Bacillati</taxon>
        <taxon>Actinomycetota</taxon>
        <taxon>Coriobacteriia</taxon>
        <taxon>Coriobacteriales</taxon>
        <taxon>Atopobiaceae</taxon>
        <taxon>Tractidigestivibacter</taxon>
    </lineage>
</organism>
<sequence length="320" mass="35497">MCTAIRFTDDKGQMYLARNLDWSCGYGERVVVTPRGFKPNSPFGAVTGMREPVIGMGIVEEGMPLYFDCANASGLGVAGLNFPGYAQYADAPVEGKTNVAAYEFPLWVVANFTTVDEVERTLDDLVIVGKPINDKYPVSLLHWIIGDATRSIVVEQTAQGMEVYHDDVDVLANQPGFAWHRENLRNYMNVSNELPQNVVWDKAELLPYGSGAGMRGIPGDYYSTSRFVRVAYLNSHYPVQSGEKANVSRMFHELEGVAMIDGAARMTNGEFERTVYTGGYSAATRTYYFNTYEDPAIRSVTMDDYDTEGTELVQVADPRA</sequence>
<dbReference type="GO" id="GO:0006629">
    <property type="term" value="P:lipid metabolic process"/>
    <property type="evidence" value="ECO:0007669"/>
    <property type="project" value="UniProtKB-KW"/>
</dbReference>
<comment type="catalytic activity">
    <reaction evidence="9">
        <text>taurodeoxycholate + H2O = deoxycholate + taurine</text>
        <dbReference type="Rhea" id="RHEA:47556"/>
        <dbReference type="ChEBI" id="CHEBI:15377"/>
        <dbReference type="ChEBI" id="CHEBI:23614"/>
        <dbReference type="ChEBI" id="CHEBI:36261"/>
        <dbReference type="ChEBI" id="CHEBI:507393"/>
    </reaction>
    <physiologicalReaction direction="left-to-right" evidence="9">
        <dbReference type="Rhea" id="RHEA:47557"/>
    </physiologicalReaction>
</comment>
<keyword evidence="12" id="KW-1185">Reference proteome</keyword>
<comment type="similarity">
    <text evidence="2">Belongs to the peptidase C59 family.</text>
</comment>
<dbReference type="GO" id="GO:0045302">
    <property type="term" value="F:choloylglycine hydrolase activity"/>
    <property type="evidence" value="ECO:0007669"/>
    <property type="project" value="UniProtKB-EC"/>
</dbReference>
<dbReference type="InterPro" id="IPR029132">
    <property type="entry name" value="CBAH/NAAA_C"/>
</dbReference>
<evidence type="ECO:0000256" key="4">
    <source>
        <dbReference type="ARBA" id="ARBA00023098"/>
    </source>
</evidence>
<proteinExistence type="inferred from homology"/>
<dbReference type="PANTHER" id="PTHR35527">
    <property type="entry name" value="CHOLOYLGLYCINE HYDROLASE"/>
    <property type="match status" value="1"/>
</dbReference>
<accession>A0A100YXG3</accession>
<evidence type="ECO:0000259" key="10">
    <source>
        <dbReference type="Pfam" id="PF02275"/>
    </source>
</evidence>
<feature type="domain" description="Choloylglycine hydrolase/NAAA C-terminal" evidence="10">
    <location>
        <begin position="2"/>
        <end position="313"/>
    </location>
</feature>
<dbReference type="EC" id="3.5.1.24" evidence="5"/>
<reference evidence="11 12" key="1">
    <citation type="submission" date="2015-12" db="EMBL/GenBank/DDBJ databases">
        <title>Draft Genome Sequence of Olsenella scatoligenes SK9K4T; a Producer of 3-Methylindole- (skatole) and 4-Methylphenol- (p-cresol) Isolated from Pig Feces.</title>
        <authorList>
            <person name="Li X."/>
            <person name="Borg B."/>
            <person name="Canibe N."/>
        </authorList>
    </citation>
    <scope>NUCLEOTIDE SEQUENCE [LARGE SCALE GENOMIC DNA]</scope>
    <source>
        <strain evidence="11 12">SK9K4</strain>
    </source>
</reference>
<evidence type="ECO:0000256" key="1">
    <source>
        <dbReference type="ARBA" id="ARBA00004860"/>
    </source>
</evidence>
<evidence type="ECO:0000313" key="11">
    <source>
        <dbReference type="EMBL" id="KUH59460.1"/>
    </source>
</evidence>
<dbReference type="CDD" id="cd00542">
    <property type="entry name" value="Ntn_PVA"/>
    <property type="match status" value="1"/>
</dbReference>
<dbReference type="InterPro" id="IPR047711">
    <property type="entry name" value="CBAH"/>
</dbReference>
<dbReference type="RefSeq" id="WP_059053783.1">
    <property type="nucleotide sequence ID" value="NZ_LOJF01000001.1"/>
</dbReference>
<dbReference type="OrthoDB" id="1265391at2"/>
<dbReference type="InterPro" id="IPR029055">
    <property type="entry name" value="Ntn_hydrolases_N"/>
</dbReference>
<dbReference type="Proteomes" id="UP000054078">
    <property type="component" value="Unassembled WGS sequence"/>
</dbReference>
<keyword evidence="3 11" id="KW-0378">Hydrolase</keyword>
<gene>
    <name evidence="11" type="ORF">AUL39_03890</name>
</gene>
<dbReference type="AlphaFoldDB" id="A0A100YXG3"/>
<evidence type="ECO:0000256" key="3">
    <source>
        <dbReference type="ARBA" id="ARBA00022801"/>
    </source>
</evidence>
<dbReference type="EMBL" id="LOJF01000001">
    <property type="protein sequence ID" value="KUH59460.1"/>
    <property type="molecule type" value="Genomic_DNA"/>
</dbReference>
<comment type="pathway">
    <text evidence="1">Lipid metabolism; bile acid biosynthesis.</text>
</comment>
<comment type="caution">
    <text evidence="11">The sequence shown here is derived from an EMBL/GenBank/DDBJ whole genome shotgun (WGS) entry which is preliminary data.</text>
</comment>
<keyword evidence="4" id="KW-0443">Lipid metabolism</keyword>